<dbReference type="Proteomes" id="UP000254601">
    <property type="component" value="Unassembled WGS sequence"/>
</dbReference>
<keyword evidence="3" id="KW-0489">Methyltransferase</keyword>
<dbReference type="OrthoDB" id="9773188at2"/>
<sequence length="318" mass="36720">MEHCFAEWARLLTFMPTLQGIDLTARQGLSQAWATRHGQFSQWLSIVDELKSVLPSVIEKRYDTAAVSAIATVNRETKHTIEAKLKALMPWRKGPFHLCGVDVDCEWRSDWKYQRVQQTGMEWREKNVLDVGTGSGYFLYRLLGDNARIAVGLDPSWHYFAQFLCLQQFFHELKAIYLPATLEQIPLQRFDATICMGVLYHRRDPLAFLAQLRETLNAGGELLLETLVVDGNEYHVYLPEARYAGMRNVWFLPSTAALARWLKRLNFDVQYIGEAIETTVEEQRRTDWMQSYSLAEFLSESSPNDPLPKRAIVIAKRK</sequence>
<dbReference type="EC" id="2.1.1.-" evidence="3"/>
<accession>A0A380MRK5</accession>
<dbReference type="InterPro" id="IPR029063">
    <property type="entry name" value="SAM-dependent_MTases_sf"/>
</dbReference>
<dbReference type="GO" id="GO:0008168">
    <property type="term" value="F:methyltransferase activity"/>
    <property type="evidence" value="ECO:0007669"/>
    <property type="project" value="UniProtKB-KW"/>
</dbReference>
<dbReference type="PANTHER" id="PTHR43464:SF95">
    <property type="entry name" value="TRNA U34 CARBOXYMETHYLTRANSFERASE"/>
    <property type="match status" value="1"/>
</dbReference>
<dbReference type="RefSeq" id="WP_072575956.1">
    <property type="nucleotide sequence ID" value="NZ_LWHB01000039.1"/>
</dbReference>
<dbReference type="EMBL" id="UHIC01000001">
    <property type="protein sequence ID" value="SUO94341.1"/>
    <property type="molecule type" value="Genomic_DNA"/>
</dbReference>
<keyword evidence="1 3" id="KW-0808">Transferase</keyword>
<dbReference type="CDD" id="cd02440">
    <property type="entry name" value="AdoMet_MTases"/>
    <property type="match status" value="1"/>
</dbReference>
<evidence type="ECO:0000313" key="4">
    <source>
        <dbReference type="Proteomes" id="UP000254601"/>
    </source>
</evidence>
<dbReference type="NCBIfam" id="NF011650">
    <property type="entry name" value="PRK15068.1"/>
    <property type="match status" value="1"/>
</dbReference>
<dbReference type="PANTHER" id="PTHR43464">
    <property type="entry name" value="METHYLTRANSFERASE"/>
    <property type="match status" value="1"/>
</dbReference>
<evidence type="ECO:0000313" key="3">
    <source>
        <dbReference type="EMBL" id="SUO94341.1"/>
    </source>
</evidence>
<reference evidence="3 4" key="1">
    <citation type="submission" date="2018-06" db="EMBL/GenBank/DDBJ databases">
        <authorList>
            <consortium name="Pathogen Informatics"/>
            <person name="Doyle S."/>
        </authorList>
    </citation>
    <scope>NUCLEOTIDE SEQUENCE [LARGE SCALE GENOMIC DNA]</scope>
    <source>
        <strain evidence="3 4">NCTC13337</strain>
    </source>
</reference>
<organism evidence="3 4">
    <name type="scientific">Suttonella ornithocola</name>
    <dbReference type="NCBI Taxonomy" id="279832"/>
    <lineage>
        <taxon>Bacteria</taxon>
        <taxon>Pseudomonadati</taxon>
        <taxon>Pseudomonadota</taxon>
        <taxon>Gammaproteobacteria</taxon>
        <taxon>Cardiobacteriales</taxon>
        <taxon>Cardiobacteriaceae</taxon>
        <taxon>Suttonella</taxon>
    </lineage>
</organism>
<gene>
    <name evidence="3" type="primary">cmoB</name>
    <name evidence="3" type="ORF">NCTC13337_00679</name>
</gene>
<keyword evidence="2" id="KW-0819">tRNA processing</keyword>
<protein>
    <submittedName>
        <fullName evidence="3">tRNA (Mo5U34)-methyltransferase</fullName>
        <ecNumber evidence="3">2.1.1.-</ecNumber>
    </submittedName>
</protein>
<dbReference type="Pfam" id="PF08003">
    <property type="entry name" value="Methyltransf_9"/>
    <property type="match status" value="1"/>
</dbReference>
<dbReference type="InterPro" id="IPR027555">
    <property type="entry name" value="Mo5U34_MeTrfas-like"/>
</dbReference>
<keyword evidence="4" id="KW-1185">Reference proteome</keyword>
<dbReference type="SUPFAM" id="SSF53335">
    <property type="entry name" value="S-adenosyl-L-methionine-dependent methyltransferases"/>
    <property type="match status" value="1"/>
</dbReference>
<dbReference type="Gene3D" id="3.40.50.150">
    <property type="entry name" value="Vaccinia Virus protein VP39"/>
    <property type="match status" value="1"/>
</dbReference>
<evidence type="ECO:0000256" key="2">
    <source>
        <dbReference type="ARBA" id="ARBA00022694"/>
    </source>
</evidence>
<name>A0A380MRK5_9GAMM</name>
<proteinExistence type="predicted"/>
<evidence type="ECO:0000256" key="1">
    <source>
        <dbReference type="ARBA" id="ARBA00022679"/>
    </source>
</evidence>
<dbReference type="NCBIfam" id="TIGR00452">
    <property type="entry name" value="tRNA 5-methoxyuridine(34)/uridine 5-oxyacetic acid(34) synthase CmoB"/>
    <property type="match status" value="1"/>
</dbReference>
<dbReference type="GO" id="GO:0002098">
    <property type="term" value="P:tRNA wobble uridine modification"/>
    <property type="evidence" value="ECO:0007669"/>
    <property type="project" value="InterPro"/>
</dbReference>
<dbReference type="GO" id="GO:0032259">
    <property type="term" value="P:methylation"/>
    <property type="evidence" value="ECO:0007669"/>
    <property type="project" value="UniProtKB-KW"/>
</dbReference>
<dbReference type="InterPro" id="IPR010017">
    <property type="entry name" value="CmoB"/>
</dbReference>
<dbReference type="AlphaFoldDB" id="A0A380MRK5"/>
<dbReference type="GO" id="GO:0016765">
    <property type="term" value="F:transferase activity, transferring alkyl or aryl (other than methyl) groups"/>
    <property type="evidence" value="ECO:0007669"/>
    <property type="project" value="InterPro"/>
</dbReference>